<dbReference type="NCBIfam" id="TIGR02937">
    <property type="entry name" value="sigma70-ECF"/>
    <property type="match status" value="1"/>
</dbReference>
<proteinExistence type="inferred from homology"/>
<evidence type="ECO:0000313" key="8">
    <source>
        <dbReference type="EMBL" id="ONH32799.1"/>
    </source>
</evidence>
<comment type="caution">
    <text evidence="8">The sequence shown here is derived from an EMBL/GenBank/DDBJ whole genome shotgun (WGS) entry which is preliminary data.</text>
</comment>
<protein>
    <submittedName>
        <fullName evidence="8">RNA polymerase subunit sigma-24</fullName>
    </submittedName>
</protein>
<accession>A0A1V2IIP8</accession>
<dbReference type="NCBIfam" id="TIGR02983">
    <property type="entry name" value="SigE-fam_strep"/>
    <property type="match status" value="1"/>
</dbReference>
<dbReference type="InterPro" id="IPR014284">
    <property type="entry name" value="RNA_pol_sigma-70_dom"/>
</dbReference>
<dbReference type="OrthoDB" id="3686693at2"/>
<dbReference type="Gene3D" id="1.10.10.10">
    <property type="entry name" value="Winged helix-like DNA-binding domain superfamily/Winged helix DNA-binding domain"/>
    <property type="match status" value="1"/>
</dbReference>
<dbReference type="InterPro" id="IPR039425">
    <property type="entry name" value="RNA_pol_sigma-70-like"/>
</dbReference>
<evidence type="ECO:0000256" key="5">
    <source>
        <dbReference type="ARBA" id="ARBA00023163"/>
    </source>
</evidence>
<feature type="compositionally biased region" description="Low complexity" evidence="6">
    <location>
        <begin position="213"/>
        <end position="223"/>
    </location>
</feature>
<dbReference type="STRING" id="1834516.BL253_03425"/>
<keyword evidence="9" id="KW-1185">Reference proteome</keyword>
<keyword evidence="4" id="KW-0238">DNA-binding</keyword>
<feature type="domain" description="RNA polymerase sigma factor 70 region 4 type 2" evidence="7">
    <location>
        <begin position="113"/>
        <end position="163"/>
    </location>
</feature>
<dbReference type="InterPro" id="IPR013324">
    <property type="entry name" value="RNA_pol_sigma_r3/r4-like"/>
</dbReference>
<dbReference type="Proteomes" id="UP000188929">
    <property type="component" value="Unassembled WGS sequence"/>
</dbReference>
<name>A0A1V2IIP8_9ACTN</name>
<organism evidence="8 9">
    <name type="scientific">Pseudofrankia asymbiotica</name>
    <dbReference type="NCBI Taxonomy" id="1834516"/>
    <lineage>
        <taxon>Bacteria</taxon>
        <taxon>Bacillati</taxon>
        <taxon>Actinomycetota</taxon>
        <taxon>Actinomycetes</taxon>
        <taxon>Frankiales</taxon>
        <taxon>Frankiaceae</taxon>
        <taxon>Pseudofrankia</taxon>
    </lineage>
</organism>
<dbReference type="InterPro" id="IPR013249">
    <property type="entry name" value="RNA_pol_sigma70_r4_t2"/>
</dbReference>
<dbReference type="SUPFAM" id="SSF88659">
    <property type="entry name" value="Sigma3 and sigma4 domains of RNA polymerase sigma factors"/>
    <property type="match status" value="1"/>
</dbReference>
<keyword evidence="5" id="KW-0804">Transcription</keyword>
<dbReference type="GO" id="GO:0016987">
    <property type="term" value="F:sigma factor activity"/>
    <property type="evidence" value="ECO:0007669"/>
    <property type="project" value="UniProtKB-KW"/>
</dbReference>
<comment type="similarity">
    <text evidence="1">Belongs to the sigma-70 factor family. ECF subfamily.</text>
</comment>
<evidence type="ECO:0000256" key="4">
    <source>
        <dbReference type="ARBA" id="ARBA00023125"/>
    </source>
</evidence>
<keyword evidence="2" id="KW-0805">Transcription regulation</keyword>
<dbReference type="GO" id="GO:0006352">
    <property type="term" value="P:DNA-templated transcription initiation"/>
    <property type="evidence" value="ECO:0007669"/>
    <property type="project" value="InterPro"/>
</dbReference>
<sequence>MRADDEPAFEQFVARSAERLLLSATLLVGGDWAAGEDLLQGALERTYRHRARIAEDRREAYVRRALVNGATSRWRRQRARVTEVPLLVDGAWTADVTDTCADHADQLSDRDGLARALLSLPPRQRAVLVLRYLDDLPEGEVAAALGCSVGSVRSQTYRGLARLRDNEHVAALADATPRREPTARRPRASPATPPPVTATADVLTNESGPPAPLAATTTTANRPAKAKGMRS</sequence>
<dbReference type="CDD" id="cd06171">
    <property type="entry name" value="Sigma70_r4"/>
    <property type="match status" value="1"/>
</dbReference>
<dbReference type="InterPro" id="IPR036388">
    <property type="entry name" value="WH-like_DNA-bd_sf"/>
</dbReference>
<dbReference type="InterPro" id="IPR014325">
    <property type="entry name" value="RNA_pol_sigma-E_actinobac"/>
</dbReference>
<dbReference type="RefSeq" id="WP_076813498.1">
    <property type="nucleotide sequence ID" value="NZ_MOMC01000008.1"/>
</dbReference>
<feature type="region of interest" description="Disordered" evidence="6">
    <location>
        <begin position="171"/>
        <end position="231"/>
    </location>
</feature>
<evidence type="ECO:0000256" key="3">
    <source>
        <dbReference type="ARBA" id="ARBA00023082"/>
    </source>
</evidence>
<gene>
    <name evidence="8" type="ORF">BL253_03425</name>
</gene>
<dbReference type="PANTHER" id="PTHR43133:SF50">
    <property type="entry name" value="ECF RNA POLYMERASE SIGMA FACTOR SIGM"/>
    <property type="match status" value="1"/>
</dbReference>
<dbReference type="Pfam" id="PF08281">
    <property type="entry name" value="Sigma70_r4_2"/>
    <property type="match status" value="1"/>
</dbReference>
<evidence type="ECO:0000259" key="7">
    <source>
        <dbReference type="Pfam" id="PF08281"/>
    </source>
</evidence>
<reference evidence="9" key="1">
    <citation type="submission" date="2016-10" db="EMBL/GenBank/DDBJ databases">
        <title>Frankia sp. NRRL B-16386 Genome sequencing.</title>
        <authorList>
            <person name="Ghodhbane-Gtari F."/>
            <person name="Swanson E."/>
            <person name="Gueddou A."/>
            <person name="Hezbri K."/>
            <person name="Ktari K."/>
            <person name="Nouioui I."/>
            <person name="Morris K."/>
            <person name="Simpson S."/>
            <person name="Abebe-Akele F."/>
            <person name="Thomas K."/>
            <person name="Gtari M."/>
            <person name="Tisa L.S."/>
        </authorList>
    </citation>
    <scope>NUCLEOTIDE SEQUENCE [LARGE SCALE GENOMIC DNA]</scope>
    <source>
        <strain evidence="9">NRRL B-16386</strain>
    </source>
</reference>
<dbReference type="PANTHER" id="PTHR43133">
    <property type="entry name" value="RNA POLYMERASE ECF-TYPE SIGMA FACTO"/>
    <property type="match status" value="1"/>
</dbReference>
<dbReference type="Gene3D" id="1.10.1740.10">
    <property type="match status" value="1"/>
</dbReference>
<keyword evidence="3" id="KW-0731">Sigma factor</keyword>
<evidence type="ECO:0000256" key="1">
    <source>
        <dbReference type="ARBA" id="ARBA00010641"/>
    </source>
</evidence>
<evidence type="ECO:0000256" key="2">
    <source>
        <dbReference type="ARBA" id="ARBA00023015"/>
    </source>
</evidence>
<dbReference type="InterPro" id="IPR013325">
    <property type="entry name" value="RNA_pol_sigma_r2"/>
</dbReference>
<evidence type="ECO:0000313" key="9">
    <source>
        <dbReference type="Proteomes" id="UP000188929"/>
    </source>
</evidence>
<evidence type="ECO:0000256" key="6">
    <source>
        <dbReference type="SAM" id="MobiDB-lite"/>
    </source>
</evidence>
<dbReference type="SUPFAM" id="SSF88946">
    <property type="entry name" value="Sigma2 domain of RNA polymerase sigma factors"/>
    <property type="match status" value="1"/>
</dbReference>
<dbReference type="GO" id="GO:0003677">
    <property type="term" value="F:DNA binding"/>
    <property type="evidence" value="ECO:0007669"/>
    <property type="project" value="UniProtKB-KW"/>
</dbReference>
<dbReference type="AlphaFoldDB" id="A0A1V2IIP8"/>
<dbReference type="EMBL" id="MOMC01000008">
    <property type="protein sequence ID" value="ONH32799.1"/>
    <property type="molecule type" value="Genomic_DNA"/>
</dbReference>